<dbReference type="EMBL" id="MG949117">
    <property type="protein sequence ID" value="AXX76247.1"/>
    <property type="molecule type" value="Genomic_DNA"/>
</dbReference>
<evidence type="ECO:0000313" key="2">
    <source>
        <dbReference type="EMBL" id="AXX76247.1"/>
    </source>
</evidence>
<dbReference type="InterPro" id="IPR004042">
    <property type="entry name" value="Intein_endonuc_central"/>
</dbReference>
<keyword evidence="2" id="KW-0540">Nuclease</keyword>
<dbReference type="Pfam" id="PF00961">
    <property type="entry name" value="LAGLIDADG_1"/>
    <property type="match status" value="1"/>
</dbReference>
<dbReference type="InterPro" id="IPR027434">
    <property type="entry name" value="Homing_endonucl"/>
</dbReference>
<protein>
    <submittedName>
        <fullName evidence="2">LAGLIDADG homing endonuclease</fullName>
    </submittedName>
</protein>
<feature type="domain" description="DOD-type homing endonuclease" evidence="1">
    <location>
        <begin position="17"/>
        <end position="104"/>
    </location>
</feature>
<dbReference type="GO" id="GO:0005739">
    <property type="term" value="C:mitochondrion"/>
    <property type="evidence" value="ECO:0007669"/>
    <property type="project" value="UniProtKB-ARBA"/>
</dbReference>
<dbReference type="SUPFAM" id="SSF55608">
    <property type="entry name" value="Homing endonucleases"/>
    <property type="match status" value="2"/>
</dbReference>
<proteinExistence type="predicted"/>
<accession>A0A385GNN5</accession>
<keyword evidence="2" id="KW-0378">Hydrolase</keyword>
<name>A0A385GNN5_9LECA</name>
<dbReference type="Pfam" id="PF14528">
    <property type="entry name" value="LAGLIDADG_3"/>
    <property type="match status" value="1"/>
</dbReference>
<dbReference type="GeneID" id="38329214"/>
<dbReference type="PANTHER" id="PTHR36181:SF3">
    <property type="entry name" value="INTRON-ENCODED DNA ENDONUCLEASE AI5 BETA"/>
    <property type="match status" value="1"/>
</dbReference>
<dbReference type="PROSITE" id="PS50819">
    <property type="entry name" value="INTEIN_ENDONUCLEASE"/>
    <property type="match status" value="1"/>
</dbReference>
<dbReference type="InterPro" id="IPR004860">
    <property type="entry name" value="LAGLIDADG_dom"/>
</dbReference>
<dbReference type="Gene3D" id="3.10.28.10">
    <property type="entry name" value="Homing endonucleases"/>
    <property type="match status" value="2"/>
</dbReference>
<dbReference type="AlphaFoldDB" id="A0A385GNN5"/>
<organism evidence="2">
    <name type="scientific">Cladonia subtenuis</name>
    <dbReference type="NCBI Taxonomy" id="195789"/>
    <lineage>
        <taxon>Eukaryota</taxon>
        <taxon>Fungi</taxon>
        <taxon>Dikarya</taxon>
        <taxon>Ascomycota</taxon>
        <taxon>Pezizomycotina</taxon>
        <taxon>Lecanoromycetes</taxon>
        <taxon>OSLEUM clade</taxon>
        <taxon>Lecanoromycetidae</taxon>
        <taxon>Lecanorales</taxon>
        <taxon>Lecanorineae</taxon>
        <taxon>Cladoniaceae</taxon>
        <taxon>Cladonia</taxon>
    </lineage>
</organism>
<keyword evidence="2" id="KW-0496">Mitochondrion</keyword>
<sequence length="302" mass="34896">MVKKLKQKSKSAGNISLYGTNTMNGTSETLRNGIVVNSEHVKRTSRHVPKHLKPLNNGQLGYYLAGLIDGDGHFSKAQQLVIVFSSSDAFLAYYVKEKLGNCNVRKVKDKNAYLLIVSKKEGILNVLNLINGKLRSENRFNQVIDDILNHVRYKDININFTMNLTNDFYNHWLAGFSDADASFQVKIINRTTRNKPEIRLNYKIDQKNNILLRKIKNYLGGNIGYRKSQDTYYYGSTSFGSAKNVIEYFNQFNLQSRKHISYLRWRKVYTLIQDREHLTDKGLIKIIKIKSLINHHEENTTI</sequence>
<reference evidence="2" key="1">
    <citation type="journal article" date="2018" name="Mitochondrial DNA Part B Resour">
        <title>Genomic insights into the mitochondria of 11 eastern North American species of Cladonia.</title>
        <authorList>
            <person name="Brigham L.M."/>
            <person name="Allende L.M."/>
            <person name="Shipley B.R."/>
            <person name="Boyd K.C."/>
            <person name="Higgins T.J."/>
            <person name="Kelly N."/>
            <person name="Anderson Stewart C.R."/>
            <person name="Keepers K.G."/>
            <person name="Pogoda C.S."/>
            <person name="Lendemer J.C."/>
            <person name="Tripp E.A."/>
            <person name="Kane N.C."/>
        </authorList>
    </citation>
    <scope>NUCLEOTIDE SEQUENCE</scope>
</reference>
<evidence type="ECO:0000259" key="1">
    <source>
        <dbReference type="PROSITE" id="PS50819"/>
    </source>
</evidence>
<dbReference type="GO" id="GO:0004519">
    <property type="term" value="F:endonuclease activity"/>
    <property type="evidence" value="ECO:0007669"/>
    <property type="project" value="UniProtKB-KW"/>
</dbReference>
<keyword evidence="2" id="KW-0255">Endonuclease</keyword>
<dbReference type="InterPro" id="IPR051289">
    <property type="entry name" value="LAGLIDADG_Endonuclease"/>
</dbReference>
<dbReference type="RefSeq" id="YP_009529220.1">
    <property type="nucleotide sequence ID" value="NC_039722.1"/>
</dbReference>
<geneLocation type="mitochondrion" evidence="2"/>
<dbReference type="PANTHER" id="PTHR36181">
    <property type="entry name" value="INTRON-ENCODED ENDONUCLEASE AI3-RELATED"/>
    <property type="match status" value="1"/>
</dbReference>